<dbReference type="PROSITE" id="PS00122">
    <property type="entry name" value="CARBOXYLESTERASE_B_1"/>
    <property type="match status" value="1"/>
</dbReference>
<keyword evidence="9" id="KW-1185">Reference proteome</keyword>
<evidence type="ECO:0000256" key="3">
    <source>
        <dbReference type="ARBA" id="ARBA00022801"/>
    </source>
</evidence>
<feature type="domain" description="Carboxylesterase type B" evidence="7">
    <location>
        <begin position="21"/>
        <end position="516"/>
    </location>
</feature>
<protein>
    <recommendedName>
        <fullName evidence="6">Carboxylic ester hydrolase</fullName>
        <ecNumber evidence="6">3.1.1.-</ecNumber>
    </recommendedName>
</protein>
<feature type="chain" id="PRO_5042670271" description="Carboxylic ester hydrolase" evidence="6">
    <location>
        <begin position="17"/>
        <end position="549"/>
    </location>
</feature>
<dbReference type="Proteomes" id="UP001353858">
    <property type="component" value="Unassembled WGS sequence"/>
</dbReference>
<comment type="similarity">
    <text evidence="1 6">Belongs to the type-B carboxylesterase/lipase family.</text>
</comment>
<dbReference type="InterPro" id="IPR019819">
    <property type="entry name" value="Carboxylesterase_B_CS"/>
</dbReference>
<evidence type="ECO:0000256" key="6">
    <source>
        <dbReference type="RuleBase" id="RU361235"/>
    </source>
</evidence>
<dbReference type="EC" id="3.1.1.-" evidence="6"/>
<dbReference type="InterPro" id="IPR002018">
    <property type="entry name" value="CarbesteraseB"/>
</dbReference>
<keyword evidence="4" id="KW-1015">Disulfide bond</keyword>
<dbReference type="InterPro" id="IPR019826">
    <property type="entry name" value="Carboxylesterase_B_AS"/>
</dbReference>
<dbReference type="EMBL" id="JARPUR010000004">
    <property type="protein sequence ID" value="KAK4876786.1"/>
    <property type="molecule type" value="Genomic_DNA"/>
</dbReference>
<dbReference type="Pfam" id="PF00135">
    <property type="entry name" value="COesterase"/>
    <property type="match status" value="1"/>
</dbReference>
<evidence type="ECO:0000256" key="2">
    <source>
        <dbReference type="ARBA" id="ARBA00022487"/>
    </source>
</evidence>
<sequence length="549" mass="62259">MFMCFKFFLLVEGASRQQDYPTADTALGRVKGHYKYSYHKRIYSAFEGLPYAKPPVGDLRFEEPQDAEPWNGVLEATKLYECVQNIFSSPVFGEEDCLYINVYVPRTNPLPNEKLDVFVHIHGGAFIFGGPLVAGSRYMMDRDIIYINFNYRLGIFGFLSTGDEALPGNIGLKDQVFALKWIQKNIKYFGGNPNSVTLLGLSSGSACAHFHYFSPLSKGLFHRAVLQSGTAVSTWSVQLEPLKQAIALGKAVDCNNSTSKELANCLKSKSTSDLYKQIQVFYSILIYPLSAIAPVIEKKSSTAFLTEHPYILLKKGEINKVPILTSSTTDEGIIGLRHLNNDLNLFIDNYDYILPYLLDYYNKIKEDDKPIISEKIKDFYFENGITTKSFIRLVGDRTFKVPLDIGVRMHAKIKETPIYIYIFAYESSFRSQNWHGIEYEGVDHAEDGYLLYDISLGDLLVVPEKLSDSDVVIKDILLHMLVSFARDGAPKYNDINWTSVKEDGEIDYLFIKSPDSITMKSTKEFAPTSFWSSLPIKEFDKLIDVKEEL</sequence>
<evidence type="ECO:0000259" key="7">
    <source>
        <dbReference type="Pfam" id="PF00135"/>
    </source>
</evidence>
<dbReference type="InterPro" id="IPR029058">
    <property type="entry name" value="AB_hydrolase_fold"/>
</dbReference>
<gene>
    <name evidence="8" type="ORF">RN001_009292</name>
</gene>
<accession>A0AAN7P8I0</accession>
<keyword evidence="3 6" id="KW-0378">Hydrolase</keyword>
<evidence type="ECO:0000256" key="4">
    <source>
        <dbReference type="ARBA" id="ARBA00023157"/>
    </source>
</evidence>
<keyword evidence="2" id="KW-0719">Serine esterase</keyword>
<evidence type="ECO:0000256" key="5">
    <source>
        <dbReference type="ARBA" id="ARBA00023180"/>
    </source>
</evidence>
<name>A0AAN7P8I0_9COLE</name>
<keyword evidence="5" id="KW-0325">Glycoprotein</keyword>
<comment type="caution">
    <text evidence="8">The sequence shown here is derived from an EMBL/GenBank/DDBJ whole genome shotgun (WGS) entry which is preliminary data.</text>
</comment>
<evidence type="ECO:0000256" key="1">
    <source>
        <dbReference type="ARBA" id="ARBA00005964"/>
    </source>
</evidence>
<evidence type="ECO:0000313" key="8">
    <source>
        <dbReference type="EMBL" id="KAK4876786.1"/>
    </source>
</evidence>
<keyword evidence="6" id="KW-0732">Signal</keyword>
<organism evidence="8 9">
    <name type="scientific">Aquatica leii</name>
    <dbReference type="NCBI Taxonomy" id="1421715"/>
    <lineage>
        <taxon>Eukaryota</taxon>
        <taxon>Metazoa</taxon>
        <taxon>Ecdysozoa</taxon>
        <taxon>Arthropoda</taxon>
        <taxon>Hexapoda</taxon>
        <taxon>Insecta</taxon>
        <taxon>Pterygota</taxon>
        <taxon>Neoptera</taxon>
        <taxon>Endopterygota</taxon>
        <taxon>Coleoptera</taxon>
        <taxon>Polyphaga</taxon>
        <taxon>Elateriformia</taxon>
        <taxon>Elateroidea</taxon>
        <taxon>Lampyridae</taxon>
        <taxon>Luciolinae</taxon>
        <taxon>Aquatica</taxon>
    </lineage>
</organism>
<reference evidence="9" key="1">
    <citation type="submission" date="2023-01" db="EMBL/GenBank/DDBJ databases">
        <title>Key to firefly adult light organ development and bioluminescence: homeobox transcription factors regulate luciferase expression and transportation to peroxisome.</title>
        <authorList>
            <person name="Fu X."/>
        </authorList>
    </citation>
    <scope>NUCLEOTIDE SEQUENCE [LARGE SCALE GENOMIC DNA]</scope>
</reference>
<dbReference type="InterPro" id="IPR050309">
    <property type="entry name" value="Type-B_Carboxylest/Lipase"/>
</dbReference>
<proteinExistence type="inferred from homology"/>
<feature type="signal peptide" evidence="6">
    <location>
        <begin position="1"/>
        <end position="16"/>
    </location>
</feature>
<dbReference type="GO" id="GO:0052689">
    <property type="term" value="F:carboxylic ester hydrolase activity"/>
    <property type="evidence" value="ECO:0007669"/>
    <property type="project" value="UniProtKB-KW"/>
</dbReference>
<dbReference type="Gene3D" id="3.40.50.1820">
    <property type="entry name" value="alpha/beta hydrolase"/>
    <property type="match status" value="1"/>
</dbReference>
<dbReference type="AlphaFoldDB" id="A0AAN7P8I0"/>
<dbReference type="PROSITE" id="PS00941">
    <property type="entry name" value="CARBOXYLESTERASE_B_2"/>
    <property type="match status" value="1"/>
</dbReference>
<dbReference type="SUPFAM" id="SSF53474">
    <property type="entry name" value="alpha/beta-Hydrolases"/>
    <property type="match status" value="1"/>
</dbReference>
<evidence type="ECO:0000313" key="9">
    <source>
        <dbReference type="Proteomes" id="UP001353858"/>
    </source>
</evidence>
<dbReference type="PANTHER" id="PTHR11559">
    <property type="entry name" value="CARBOXYLESTERASE"/>
    <property type="match status" value="1"/>
</dbReference>